<dbReference type="PANTHER" id="PTHR33064:SF37">
    <property type="entry name" value="RIBONUCLEASE H"/>
    <property type="match status" value="1"/>
</dbReference>
<organism evidence="3 4">
    <name type="scientific">Laticauda laticaudata</name>
    <name type="common">Blue-ringed sea krait</name>
    <name type="synonym">Blue-lipped sea krait</name>
    <dbReference type="NCBI Taxonomy" id="8630"/>
    <lineage>
        <taxon>Eukaryota</taxon>
        <taxon>Metazoa</taxon>
        <taxon>Chordata</taxon>
        <taxon>Craniata</taxon>
        <taxon>Vertebrata</taxon>
        <taxon>Euteleostomi</taxon>
        <taxon>Lepidosauria</taxon>
        <taxon>Squamata</taxon>
        <taxon>Bifurcata</taxon>
        <taxon>Unidentata</taxon>
        <taxon>Episquamata</taxon>
        <taxon>Toxicofera</taxon>
        <taxon>Serpentes</taxon>
        <taxon>Colubroidea</taxon>
        <taxon>Elapidae</taxon>
        <taxon>Laticaudinae</taxon>
        <taxon>Laticauda</taxon>
    </lineage>
</organism>
<dbReference type="Pfam" id="PF00077">
    <property type="entry name" value="RVP"/>
    <property type="match status" value="1"/>
</dbReference>
<dbReference type="InterPro" id="IPR018061">
    <property type="entry name" value="Retropepsins"/>
</dbReference>
<dbReference type="InterPro" id="IPR051320">
    <property type="entry name" value="Viral_Replic_Matur_Polypro"/>
</dbReference>
<dbReference type="GO" id="GO:0006508">
    <property type="term" value="P:proteolysis"/>
    <property type="evidence" value="ECO:0007669"/>
    <property type="project" value="InterPro"/>
</dbReference>
<dbReference type="InterPro" id="IPR021109">
    <property type="entry name" value="Peptidase_aspartic_dom_sf"/>
</dbReference>
<sequence>MVRLNIGGTPVIFLADTGTTRSVLTQPLTQTSHHTINIQGAMGNILQRPFLEPLVCTTKGQAITHQFVYMLDCPIPLLGRDLLCKLRGQISFEEDGTMKLGYRKVNLSIPLQEEWHLMKAREMEKGNDDKWKQFNVPQLWDEDNPPGYAAYHPPIIVEEMPMKVPVRIRQRAYPRHIMQAIQEIIDLYLKHHILVPTESQWNTPILPIPKGEGRFRPVQDLRVVNLATVTIYLVVPNPYVILGLIP</sequence>
<dbReference type="InterPro" id="IPR001995">
    <property type="entry name" value="Peptidase_A2_cat"/>
</dbReference>
<evidence type="ECO:0000259" key="2">
    <source>
        <dbReference type="PROSITE" id="PS50175"/>
    </source>
</evidence>
<dbReference type="InterPro" id="IPR043502">
    <property type="entry name" value="DNA/RNA_pol_sf"/>
</dbReference>
<dbReference type="PANTHER" id="PTHR33064">
    <property type="entry name" value="POL PROTEIN"/>
    <property type="match status" value="1"/>
</dbReference>
<dbReference type="GO" id="GO:0004190">
    <property type="term" value="F:aspartic-type endopeptidase activity"/>
    <property type="evidence" value="ECO:0007669"/>
    <property type="project" value="InterPro"/>
</dbReference>
<dbReference type="PROSITE" id="PS00141">
    <property type="entry name" value="ASP_PROTEASE"/>
    <property type="match status" value="1"/>
</dbReference>
<dbReference type="Proteomes" id="UP000694406">
    <property type="component" value="Unplaced"/>
</dbReference>
<reference evidence="3" key="1">
    <citation type="submission" date="2025-08" db="UniProtKB">
        <authorList>
            <consortium name="Ensembl"/>
        </authorList>
    </citation>
    <scope>IDENTIFICATION</scope>
</reference>
<evidence type="ECO:0000313" key="3">
    <source>
        <dbReference type="Ensembl" id="ENSLLTP00000019010.1"/>
    </source>
</evidence>
<reference evidence="3" key="2">
    <citation type="submission" date="2025-09" db="UniProtKB">
        <authorList>
            <consortium name="Ensembl"/>
        </authorList>
    </citation>
    <scope>IDENTIFICATION</scope>
</reference>
<keyword evidence="1" id="KW-0378">Hydrolase</keyword>
<evidence type="ECO:0000256" key="1">
    <source>
        <dbReference type="ARBA" id="ARBA00022801"/>
    </source>
</evidence>
<feature type="domain" description="Peptidase A2" evidence="2">
    <location>
        <begin position="11"/>
        <end position="82"/>
    </location>
</feature>
<dbReference type="GeneTree" id="ENSGT01060000249793"/>
<dbReference type="Gene3D" id="3.10.10.10">
    <property type="entry name" value="HIV Type 1 Reverse Transcriptase, subunit A, domain 1"/>
    <property type="match status" value="1"/>
</dbReference>
<accession>A0A8C5SKP5</accession>
<dbReference type="Ensembl" id="ENSLLTT00000019715.1">
    <property type="protein sequence ID" value="ENSLLTP00000019010.1"/>
    <property type="gene ID" value="ENSLLTG00000014339.1"/>
</dbReference>
<dbReference type="PROSITE" id="PS50175">
    <property type="entry name" value="ASP_PROT_RETROV"/>
    <property type="match status" value="1"/>
</dbReference>
<protein>
    <recommendedName>
        <fullName evidence="2">Peptidase A2 domain-containing protein</fullName>
    </recommendedName>
</protein>
<name>A0A8C5SKP5_LATLA</name>
<evidence type="ECO:0000313" key="4">
    <source>
        <dbReference type="Proteomes" id="UP000694406"/>
    </source>
</evidence>
<dbReference type="SUPFAM" id="SSF56672">
    <property type="entry name" value="DNA/RNA polymerases"/>
    <property type="match status" value="1"/>
</dbReference>
<dbReference type="AlphaFoldDB" id="A0A8C5SKP5"/>
<dbReference type="SUPFAM" id="SSF50630">
    <property type="entry name" value="Acid proteases"/>
    <property type="match status" value="1"/>
</dbReference>
<proteinExistence type="predicted"/>
<dbReference type="InterPro" id="IPR001969">
    <property type="entry name" value="Aspartic_peptidase_AS"/>
</dbReference>
<keyword evidence="4" id="KW-1185">Reference proteome</keyword>
<dbReference type="Gene3D" id="2.40.70.10">
    <property type="entry name" value="Acid Proteases"/>
    <property type="match status" value="1"/>
</dbReference>